<comment type="caution">
    <text evidence="1">The sequence shown here is derived from an EMBL/GenBank/DDBJ whole genome shotgun (WGS) entry which is preliminary data.</text>
</comment>
<gene>
    <name evidence="1" type="ORF">ABVK25_009506</name>
</gene>
<sequence>MLIEKGPISPAIGKKCLCCYSHVLFLEQATRLKKNKEYVLTRSQLFCHSFNFFFISNPPPILMSQRAHTSSTKQFTAPNSSDFASHQFNNVYTHIHQSEAAILGPPIPQPPQGVTYHIDKLPPEILTNVPQRVRNSWAKSEANDFSGILTVPHRWYEIAKPNLCTNTVLTNTTLPLFLARITPTDINSIHSLTIIIQHSPAKEKQRKYRNGVVQLHGTRGVHLLLQMIFGDICADWQNGYQLWSAWLVSPSVCSSRILDAALKGGSKTRY</sequence>
<name>A0ABR4AXW8_9LECA</name>
<organism evidence="1 2">
    <name type="scientific">Lepraria finkii</name>
    <dbReference type="NCBI Taxonomy" id="1340010"/>
    <lineage>
        <taxon>Eukaryota</taxon>
        <taxon>Fungi</taxon>
        <taxon>Dikarya</taxon>
        <taxon>Ascomycota</taxon>
        <taxon>Pezizomycotina</taxon>
        <taxon>Lecanoromycetes</taxon>
        <taxon>OSLEUM clade</taxon>
        <taxon>Lecanoromycetidae</taxon>
        <taxon>Lecanorales</taxon>
        <taxon>Lecanorineae</taxon>
        <taxon>Stereocaulaceae</taxon>
        <taxon>Lepraria</taxon>
    </lineage>
</organism>
<evidence type="ECO:0000313" key="2">
    <source>
        <dbReference type="Proteomes" id="UP001590951"/>
    </source>
</evidence>
<dbReference type="EMBL" id="JBHFEH010000051">
    <property type="protein sequence ID" value="KAL2050145.1"/>
    <property type="molecule type" value="Genomic_DNA"/>
</dbReference>
<accession>A0ABR4AXW8</accession>
<reference evidence="1 2" key="1">
    <citation type="submission" date="2024-09" db="EMBL/GenBank/DDBJ databases">
        <title>Rethinking Asexuality: The Enigmatic Case of Functional Sexual Genes in Lepraria (Stereocaulaceae).</title>
        <authorList>
            <person name="Doellman M."/>
            <person name="Sun Y."/>
            <person name="Barcenas-Pena A."/>
            <person name="Lumbsch H.T."/>
            <person name="Grewe F."/>
        </authorList>
    </citation>
    <scope>NUCLEOTIDE SEQUENCE [LARGE SCALE GENOMIC DNA]</scope>
    <source>
        <strain evidence="1 2">Grewe 0041</strain>
    </source>
</reference>
<protein>
    <submittedName>
        <fullName evidence="1">Uncharacterized protein</fullName>
    </submittedName>
</protein>
<dbReference type="Proteomes" id="UP001590951">
    <property type="component" value="Unassembled WGS sequence"/>
</dbReference>
<proteinExistence type="predicted"/>
<keyword evidence="2" id="KW-1185">Reference proteome</keyword>
<evidence type="ECO:0000313" key="1">
    <source>
        <dbReference type="EMBL" id="KAL2050145.1"/>
    </source>
</evidence>